<organism evidence="1 2">
    <name type="scientific">Hypholoma sublateritium (strain FD-334 SS-4)</name>
    <dbReference type="NCBI Taxonomy" id="945553"/>
    <lineage>
        <taxon>Eukaryota</taxon>
        <taxon>Fungi</taxon>
        <taxon>Dikarya</taxon>
        <taxon>Basidiomycota</taxon>
        <taxon>Agaricomycotina</taxon>
        <taxon>Agaricomycetes</taxon>
        <taxon>Agaricomycetidae</taxon>
        <taxon>Agaricales</taxon>
        <taxon>Agaricineae</taxon>
        <taxon>Strophariaceae</taxon>
        <taxon>Hypholoma</taxon>
    </lineage>
</organism>
<dbReference type="EMBL" id="KN817568">
    <property type="protein sequence ID" value="KJA20412.1"/>
    <property type="molecule type" value="Genomic_DNA"/>
</dbReference>
<evidence type="ECO:0000313" key="2">
    <source>
        <dbReference type="Proteomes" id="UP000054270"/>
    </source>
</evidence>
<gene>
    <name evidence="1" type="ORF">HYPSUDRAFT_43293</name>
</gene>
<accession>A0A0D2L143</accession>
<sequence length="436" mass="48371">MKTLKALLLKRRSSASSTPGTTARMVVVMTQPTLPSELIEAIIEEVGAKDDITTLKQCALVSKDFVYEAQKVLFRKIDLDRRLPRKKYYQRFHRLLSASPHIGEYVRELHLGDGGEEDFGTDESWITTAKSLPATLQLLPRVEDFSLSFNAELTSWKSLPADLRSSLSALFRRPALQRVALEFITRFPPQLLMALGQVRTLSLSCVEVDALGAVAVDAEYRARWTMRLENLFLRGTSPATIRVIAGALAGARTPTLRRLALTPTFEEGFADAASELITRSGEDLETLEWLPSIHFSASSGTINLALLQQLRTLRFSVSFRKSHVHGPFPEVLRLLDALTGAAPRSPVTHIEIDCHCVRVQSGIGAVWRPLDEMLARAAFAGLAELRVRMCTTTTSAGERACFVEAFQDLLPLLESRGGTRIVLETRTDLPVWCGKE</sequence>
<proteinExistence type="predicted"/>
<dbReference type="AlphaFoldDB" id="A0A0D2L143"/>
<protein>
    <recommendedName>
        <fullName evidence="3">F-box domain-containing protein</fullName>
    </recommendedName>
</protein>
<name>A0A0D2L143_HYPSF</name>
<dbReference type="OMA" id="YTHIFEN"/>
<keyword evidence="2" id="KW-1185">Reference proteome</keyword>
<reference evidence="2" key="1">
    <citation type="submission" date="2014-04" db="EMBL/GenBank/DDBJ databases">
        <title>Evolutionary Origins and Diversification of the Mycorrhizal Mutualists.</title>
        <authorList>
            <consortium name="DOE Joint Genome Institute"/>
            <consortium name="Mycorrhizal Genomics Consortium"/>
            <person name="Kohler A."/>
            <person name="Kuo A."/>
            <person name="Nagy L.G."/>
            <person name="Floudas D."/>
            <person name="Copeland A."/>
            <person name="Barry K.W."/>
            <person name="Cichocki N."/>
            <person name="Veneault-Fourrey C."/>
            <person name="LaButti K."/>
            <person name="Lindquist E.A."/>
            <person name="Lipzen A."/>
            <person name="Lundell T."/>
            <person name="Morin E."/>
            <person name="Murat C."/>
            <person name="Riley R."/>
            <person name="Ohm R."/>
            <person name="Sun H."/>
            <person name="Tunlid A."/>
            <person name="Henrissat B."/>
            <person name="Grigoriev I.V."/>
            <person name="Hibbett D.S."/>
            <person name="Martin F."/>
        </authorList>
    </citation>
    <scope>NUCLEOTIDE SEQUENCE [LARGE SCALE GENOMIC DNA]</scope>
    <source>
        <strain evidence="2">FD-334 SS-4</strain>
    </source>
</reference>
<evidence type="ECO:0008006" key="3">
    <source>
        <dbReference type="Google" id="ProtNLM"/>
    </source>
</evidence>
<dbReference type="Proteomes" id="UP000054270">
    <property type="component" value="Unassembled WGS sequence"/>
</dbReference>
<evidence type="ECO:0000313" key="1">
    <source>
        <dbReference type="EMBL" id="KJA20412.1"/>
    </source>
</evidence>
<dbReference type="OrthoDB" id="2921488at2759"/>